<dbReference type="HOGENOM" id="CLU_036488_1_0_0"/>
<feature type="chain" id="PRO_5002949599" description="PhoPQ-activated pathogenicity-related protein PqaA type" evidence="1">
    <location>
        <begin position="20"/>
        <end position="431"/>
    </location>
</feature>
<dbReference type="eggNOG" id="COG4287">
    <property type="taxonomic scope" value="Bacteria"/>
</dbReference>
<gene>
    <name evidence="2" type="ordered locus">Kole_1080</name>
</gene>
<name>C5CI03_KOSOT</name>
<organism evidence="2 3">
    <name type="scientific">Kosmotoga olearia (strain ATCC BAA-1733 / DSM 21960 / TBF 19.5.1)</name>
    <dbReference type="NCBI Taxonomy" id="521045"/>
    <lineage>
        <taxon>Bacteria</taxon>
        <taxon>Thermotogati</taxon>
        <taxon>Thermotogota</taxon>
        <taxon>Thermotogae</taxon>
        <taxon>Kosmotogales</taxon>
        <taxon>Kosmotogaceae</taxon>
        <taxon>Kosmotoga</taxon>
    </lineage>
</organism>
<evidence type="ECO:0000313" key="2">
    <source>
        <dbReference type="EMBL" id="ACR79782.1"/>
    </source>
</evidence>
<proteinExistence type="predicted"/>
<dbReference type="Gene3D" id="3.40.50.1820">
    <property type="entry name" value="alpha/beta hydrolase"/>
    <property type="match status" value="1"/>
</dbReference>
<dbReference type="PANTHER" id="PTHR31497:SF0">
    <property type="entry name" value="AUTOCRINE PROLIFERATION REPRESSOR PROTEIN A"/>
    <property type="match status" value="1"/>
</dbReference>
<reference evidence="2 3" key="2">
    <citation type="journal article" date="2011" name="J. Bacteriol.">
        <title>Genome Sequence of Kosmotoga olearia Strain TBF 19.5.1, a Thermophilic Bacterium with a Wide Growth Temperature Range, Isolated from the Troll B Oil Platform in the North Sea.</title>
        <authorList>
            <person name="Swithers K.S."/>
            <person name="Dipippo J.L."/>
            <person name="Bruce D.C."/>
            <person name="Detter C."/>
            <person name="Tapia R."/>
            <person name="Han S."/>
            <person name="Goodwin L.A."/>
            <person name="Han J."/>
            <person name="Woyke T."/>
            <person name="Pitluck S."/>
            <person name="Pennacchio L."/>
            <person name="Nolan M."/>
            <person name="Mikhailova N."/>
            <person name="Land M.L."/>
            <person name="Nesbo C.L."/>
            <person name="Gogarten J.P."/>
            <person name="Noll K.M."/>
        </authorList>
    </citation>
    <scope>NUCLEOTIDE SEQUENCE [LARGE SCALE GENOMIC DNA]</scope>
    <source>
        <strain evidence="3">ATCC BAA-1733 / DSM 21960 / TBF 19.5.1</strain>
    </source>
</reference>
<protein>
    <recommendedName>
        <fullName evidence="4">PhoPQ-activated pathogenicity-related protein PqaA type</fullName>
    </recommendedName>
</protein>
<feature type="signal peptide" evidence="1">
    <location>
        <begin position="1"/>
        <end position="19"/>
    </location>
</feature>
<sequence>MKKLVCFFLLFLSFSILTGASLIDYVTPEELPKTMEEACFEIVVPPKPGPSNFGVFLFRSFNWKGVDWKNHLLIIKPANLRSKNALIFITGSYKLDTKLLPLFTMIAVQNGAYVAVLFDIPNQPLFDGYYKEDWLIAYTFSRFLETGDYEWPILLPMVRSTITAMNVISDYARKNGHEIEGFILSGASKRGWTTWLTAACDRRVKAIAPIAFDNLNMKKQMEHQIEFWGDYSKSISEYVETGILNDLNDEKRVDLLRYVDPYSYRENLNIPKLIIVGTNDSYWPVDAATLYFNGLPGEKGMVYAPNAGHSAEIPRTVQAIGALFMNLEEGIPLPKVMAEYSAVASETGLQVKVSIEANDWEISEIRLFSAYSPLRDFRKARFDYQILEKANETTGKLIIRDYTASYVEVVFEQKGGMLSISTPAKVFSQRN</sequence>
<dbReference type="AlphaFoldDB" id="C5CI03"/>
<evidence type="ECO:0000256" key="1">
    <source>
        <dbReference type="SAM" id="SignalP"/>
    </source>
</evidence>
<evidence type="ECO:0000313" key="3">
    <source>
        <dbReference type="Proteomes" id="UP000002382"/>
    </source>
</evidence>
<dbReference type="OrthoDB" id="8950502at2"/>
<dbReference type="PANTHER" id="PTHR31497">
    <property type="entry name" value="AUTOCRINE PROLIFERATION REPRESSOR PROTEIN A"/>
    <property type="match status" value="1"/>
</dbReference>
<dbReference type="SUPFAM" id="SSF53474">
    <property type="entry name" value="alpha/beta-Hydrolases"/>
    <property type="match status" value="1"/>
</dbReference>
<dbReference type="Proteomes" id="UP000002382">
    <property type="component" value="Chromosome"/>
</dbReference>
<dbReference type="ESTHER" id="kosot-c5ci03">
    <property type="family name" value="PhoPQ_related"/>
</dbReference>
<keyword evidence="1" id="KW-0732">Signal</keyword>
<dbReference type="RefSeq" id="WP_015868440.1">
    <property type="nucleotide sequence ID" value="NC_012785.1"/>
</dbReference>
<evidence type="ECO:0008006" key="4">
    <source>
        <dbReference type="Google" id="ProtNLM"/>
    </source>
</evidence>
<dbReference type="EMBL" id="CP001634">
    <property type="protein sequence ID" value="ACR79782.1"/>
    <property type="molecule type" value="Genomic_DNA"/>
</dbReference>
<dbReference type="InterPro" id="IPR029058">
    <property type="entry name" value="AB_hydrolase_fold"/>
</dbReference>
<dbReference type="KEGG" id="kol:Kole_1080"/>
<dbReference type="Pfam" id="PF10142">
    <property type="entry name" value="PhoPQ_related"/>
    <property type="match status" value="1"/>
</dbReference>
<keyword evidence="3" id="KW-1185">Reference proteome</keyword>
<dbReference type="STRING" id="521045.Kole_1080"/>
<dbReference type="InterPro" id="IPR009199">
    <property type="entry name" value="PhoPQ-act_pathogen-rel_PqaA"/>
</dbReference>
<reference evidence="2 3" key="1">
    <citation type="submission" date="2009-06" db="EMBL/GenBank/DDBJ databases">
        <title>Complete sequence of Thermotogales bacterium TBF 19.5.1.</title>
        <authorList>
            <consortium name="US DOE Joint Genome Institute"/>
            <person name="Lucas S."/>
            <person name="Copeland A."/>
            <person name="Lapidus A."/>
            <person name="Glavina del Rio T."/>
            <person name="Tice H."/>
            <person name="Bruce D."/>
            <person name="Goodwin L."/>
            <person name="Pitluck S."/>
            <person name="Chertkov O."/>
            <person name="Brettin T."/>
            <person name="Detter J.C."/>
            <person name="Han C."/>
            <person name="Schmutz J."/>
            <person name="Larimer F."/>
            <person name="Land M."/>
            <person name="Hauser L."/>
            <person name="Kyrpides N."/>
            <person name="Ovchinnikova G."/>
            <person name="Noll K."/>
        </authorList>
    </citation>
    <scope>NUCLEOTIDE SEQUENCE [LARGE SCALE GENOMIC DNA]</scope>
    <source>
        <strain evidence="3">ATCC BAA-1733 / DSM 21960 / TBF 19.5.1</strain>
    </source>
</reference>
<accession>C5CI03</accession>